<dbReference type="Proteomes" id="UP000676169">
    <property type="component" value="Chromosome"/>
</dbReference>
<dbReference type="AlphaFoldDB" id="A0A975IXQ5"/>
<keyword evidence="8" id="KW-1185">Reference proteome</keyword>
<dbReference type="GO" id="GO:0005737">
    <property type="term" value="C:cytoplasm"/>
    <property type="evidence" value="ECO:0007669"/>
    <property type="project" value="TreeGrafter"/>
</dbReference>
<dbReference type="InterPro" id="IPR011858">
    <property type="entry name" value="His6/HISN3"/>
</dbReference>
<keyword evidence="3 6" id="KW-0368">Histidine biosynthesis</keyword>
<dbReference type="NCBIfam" id="TIGR02129">
    <property type="entry name" value="hisA_euk"/>
    <property type="match status" value="1"/>
</dbReference>
<dbReference type="GO" id="GO:0003949">
    <property type="term" value="F:1-(5-phosphoribosyl)-5-[(5-phosphoribosylamino)methylideneamino]imidazole-4-carboxamide isomerase activity"/>
    <property type="evidence" value="ECO:0007669"/>
    <property type="project" value="InterPro"/>
</dbReference>
<organism evidence="7 8">
    <name type="scientific">Luteolibacter ambystomatis</name>
    <dbReference type="NCBI Taxonomy" id="2824561"/>
    <lineage>
        <taxon>Bacteria</taxon>
        <taxon>Pseudomonadati</taxon>
        <taxon>Verrucomicrobiota</taxon>
        <taxon>Verrucomicrobiia</taxon>
        <taxon>Verrucomicrobiales</taxon>
        <taxon>Verrucomicrobiaceae</taxon>
        <taxon>Luteolibacter</taxon>
    </lineage>
</organism>
<gene>
    <name evidence="7" type="primary">hisA</name>
    <name evidence="7" type="ORF">KBB96_11895</name>
</gene>
<evidence type="ECO:0000256" key="2">
    <source>
        <dbReference type="ARBA" id="ARBA00022605"/>
    </source>
</evidence>
<dbReference type="PANTHER" id="PTHR43090:SF2">
    <property type="entry name" value="1-(5-PHOSPHORIBOSYL)-5-[(5-PHOSPHORIBOSYLAMINO)METHYLIDENEAMINO] IMIDAZOLE-4-CARBOXAMIDE ISOMERASE"/>
    <property type="match status" value="1"/>
</dbReference>
<dbReference type="InterPro" id="IPR013785">
    <property type="entry name" value="Aldolase_TIM"/>
</dbReference>
<dbReference type="InterPro" id="IPR006062">
    <property type="entry name" value="His_biosynth"/>
</dbReference>
<dbReference type="PANTHER" id="PTHR43090">
    <property type="entry name" value="1-(5-PHOSPHORIBOSYL)-5-[(5-PHOSPHORIBOSYLAMINO)METHYLIDENEAMINO] IMIDAZOLE-4-CARBOXAMIDE ISOMERASE"/>
    <property type="match status" value="1"/>
</dbReference>
<proteinExistence type="inferred from homology"/>
<evidence type="ECO:0000313" key="8">
    <source>
        <dbReference type="Proteomes" id="UP000676169"/>
    </source>
</evidence>
<dbReference type="SUPFAM" id="SSF51366">
    <property type="entry name" value="Ribulose-phoshate binding barrel"/>
    <property type="match status" value="1"/>
</dbReference>
<evidence type="ECO:0000313" key="7">
    <source>
        <dbReference type="EMBL" id="QUE49576.1"/>
    </source>
</evidence>
<evidence type="ECO:0000256" key="5">
    <source>
        <dbReference type="ARBA" id="ARBA00029440"/>
    </source>
</evidence>
<dbReference type="RefSeq" id="WP_211629665.1">
    <property type="nucleotide sequence ID" value="NZ_CP073100.1"/>
</dbReference>
<dbReference type="Gene3D" id="3.20.20.70">
    <property type="entry name" value="Aldolase class I"/>
    <property type="match status" value="1"/>
</dbReference>
<keyword evidence="2 6" id="KW-0028">Amino-acid biosynthesis</keyword>
<evidence type="ECO:0000256" key="4">
    <source>
        <dbReference type="ARBA" id="ARBA00023235"/>
    </source>
</evidence>
<dbReference type="FunFam" id="3.20.20.70:FF:000110">
    <property type="entry name" value="1-(5-phosphoribosyl)-5-[(5-phosphoribosylamino)methylideneamino] imidazole-4-carboxamide isomerase, chloroplastic"/>
    <property type="match status" value="1"/>
</dbReference>
<dbReference type="EMBL" id="CP073100">
    <property type="protein sequence ID" value="QUE49576.1"/>
    <property type="molecule type" value="Genomic_DNA"/>
</dbReference>
<protein>
    <submittedName>
        <fullName evidence="7">Phosphoribosylformimino-5-aminoimidazole carboxamide ribotide isomerase</fullName>
    </submittedName>
</protein>
<evidence type="ECO:0000256" key="3">
    <source>
        <dbReference type="ARBA" id="ARBA00023102"/>
    </source>
</evidence>
<dbReference type="GO" id="GO:0000162">
    <property type="term" value="P:L-tryptophan biosynthetic process"/>
    <property type="evidence" value="ECO:0007669"/>
    <property type="project" value="TreeGrafter"/>
</dbReference>
<dbReference type="Pfam" id="PF00977">
    <property type="entry name" value="His_biosynth"/>
    <property type="match status" value="1"/>
</dbReference>
<sequence>MTRFRPCIDLHDGKVKQIVGGTLRDGGAGPTENFVSEKPSGWFAESFRQNHLTGGHIIKLGPGNDEAAREALTAWPGGMQLGGGIHADNAAEWIKAGASHVIVTSVLFDKEGRFLPEQLAALVKAVGKDRLVIDLSCRRTERGWTVAMNRWQTLTDLDVTVETLDRLAPYCDEFLIHAADVEGLCRGIDGGLVEFLGNWGEIPVTYAGGAASFADVAKVDALGQGKVDVTVGSALDLFGGKGVRYADLIAWNRR</sequence>
<dbReference type="GO" id="GO:0000105">
    <property type="term" value="P:L-histidine biosynthetic process"/>
    <property type="evidence" value="ECO:0007669"/>
    <property type="project" value="UniProtKB-KW"/>
</dbReference>
<dbReference type="KEGG" id="lamb:KBB96_11895"/>
<dbReference type="CDD" id="cd04723">
    <property type="entry name" value="HisA_HisF"/>
    <property type="match status" value="1"/>
</dbReference>
<evidence type="ECO:0000256" key="6">
    <source>
        <dbReference type="RuleBase" id="RU003657"/>
    </source>
</evidence>
<keyword evidence="4 7" id="KW-0413">Isomerase</keyword>
<name>A0A975IXQ5_9BACT</name>
<dbReference type="InterPro" id="IPR044524">
    <property type="entry name" value="Isoase_HisA-like"/>
</dbReference>
<evidence type="ECO:0000256" key="1">
    <source>
        <dbReference type="ARBA" id="ARBA00009667"/>
    </source>
</evidence>
<reference evidence="7" key="1">
    <citation type="submission" date="2021-04" db="EMBL/GenBank/DDBJ databases">
        <title>Luteolibacter sp. 32A isolated from the skin of an Anderson's salamander (Ambystoma andersonii).</title>
        <authorList>
            <person name="Spergser J."/>
            <person name="Busse H.-J."/>
        </authorList>
    </citation>
    <scope>NUCLEOTIDE SEQUENCE</scope>
    <source>
        <strain evidence="7">32A</strain>
    </source>
</reference>
<comment type="pathway">
    <text evidence="5">Amino-acid biosynthesis.</text>
</comment>
<dbReference type="InterPro" id="IPR011060">
    <property type="entry name" value="RibuloseP-bd_barrel"/>
</dbReference>
<comment type="similarity">
    <text evidence="1 6">Belongs to the HisA/HisF family.</text>
</comment>
<accession>A0A975IXQ5</accession>